<evidence type="ECO:0000313" key="3">
    <source>
        <dbReference type="Proteomes" id="UP000658258"/>
    </source>
</evidence>
<dbReference type="SUPFAM" id="SSF56784">
    <property type="entry name" value="HAD-like"/>
    <property type="match status" value="1"/>
</dbReference>
<name>A0ABQ3IBI5_9BACT</name>
<gene>
    <name evidence="2" type="ORF">GCM10011340_29640</name>
</gene>
<accession>A0ABQ3IBI5</accession>
<evidence type="ECO:0000256" key="1">
    <source>
        <dbReference type="ARBA" id="ARBA00022801"/>
    </source>
</evidence>
<dbReference type="SFLD" id="SFLDS00003">
    <property type="entry name" value="Haloacid_Dehalogenase"/>
    <property type="match status" value="1"/>
</dbReference>
<dbReference type="InterPro" id="IPR051540">
    <property type="entry name" value="S-2-haloacid_dehalogenase"/>
</dbReference>
<dbReference type="Proteomes" id="UP000658258">
    <property type="component" value="Unassembled WGS sequence"/>
</dbReference>
<protein>
    <submittedName>
        <fullName evidence="2">Haloacid dehalogenase</fullName>
    </submittedName>
</protein>
<dbReference type="Gene3D" id="1.10.150.240">
    <property type="entry name" value="Putative phosphatase, domain 2"/>
    <property type="match status" value="1"/>
</dbReference>
<dbReference type="InterPro" id="IPR036412">
    <property type="entry name" value="HAD-like_sf"/>
</dbReference>
<organism evidence="2 3">
    <name type="scientific">Roseivirga thermotolerans</name>
    <dbReference type="NCBI Taxonomy" id="1758176"/>
    <lineage>
        <taxon>Bacteria</taxon>
        <taxon>Pseudomonadati</taxon>
        <taxon>Bacteroidota</taxon>
        <taxon>Cytophagia</taxon>
        <taxon>Cytophagales</taxon>
        <taxon>Roseivirgaceae</taxon>
        <taxon>Roseivirga</taxon>
    </lineage>
</organism>
<comment type="caution">
    <text evidence="2">The sequence shown here is derived from an EMBL/GenBank/DDBJ whole genome shotgun (WGS) entry which is preliminary data.</text>
</comment>
<dbReference type="InterPro" id="IPR023214">
    <property type="entry name" value="HAD_sf"/>
</dbReference>
<evidence type="ECO:0000313" key="2">
    <source>
        <dbReference type="EMBL" id="GHE71676.1"/>
    </source>
</evidence>
<proteinExistence type="predicted"/>
<keyword evidence="1" id="KW-0378">Hydrolase</keyword>
<dbReference type="RefSeq" id="WP_189631071.1">
    <property type="nucleotide sequence ID" value="NZ_BNAG01000004.1"/>
</dbReference>
<dbReference type="Pfam" id="PF00702">
    <property type="entry name" value="Hydrolase"/>
    <property type="match status" value="1"/>
</dbReference>
<dbReference type="Gene3D" id="3.40.50.1000">
    <property type="entry name" value="HAD superfamily/HAD-like"/>
    <property type="match status" value="1"/>
</dbReference>
<keyword evidence="3" id="KW-1185">Reference proteome</keyword>
<sequence>MPSLTTIAFDADDTLWVNEPIFTDTRLKFEAILSAYMTIDSGLEKELYAVEIRNLQLFGYGIKGFTLSMIETALELTDYALKGRDVERIIRLGKEMLQHPVQVLPGVEEVLDELENHYRLMVITKGDLWDQENKIARSNLDRYFSAVEIVSEKDTATYAALLKRHQLTENELLMVGNSLKSDIIPLLDLGAQAIHIPFHDTWAHEQLGSAQINGYKFPRLTSISELPGWLKENAGYRA</sequence>
<dbReference type="PANTHER" id="PTHR43316:SF8">
    <property type="entry name" value="HAD FAMILY HYDROLASE"/>
    <property type="match status" value="1"/>
</dbReference>
<dbReference type="InterPro" id="IPR023198">
    <property type="entry name" value="PGP-like_dom2"/>
</dbReference>
<dbReference type="PANTHER" id="PTHR43316">
    <property type="entry name" value="HYDROLASE, HALOACID DELAHOGENASE-RELATED"/>
    <property type="match status" value="1"/>
</dbReference>
<dbReference type="SFLD" id="SFLDG01129">
    <property type="entry name" value="C1.5:_HAD__Beta-PGM__Phosphata"/>
    <property type="match status" value="1"/>
</dbReference>
<reference evidence="3" key="1">
    <citation type="journal article" date="2019" name="Int. J. Syst. Evol. Microbiol.">
        <title>The Global Catalogue of Microorganisms (GCM) 10K type strain sequencing project: providing services to taxonomists for standard genome sequencing and annotation.</title>
        <authorList>
            <consortium name="The Broad Institute Genomics Platform"/>
            <consortium name="The Broad Institute Genome Sequencing Center for Infectious Disease"/>
            <person name="Wu L."/>
            <person name="Ma J."/>
        </authorList>
    </citation>
    <scope>NUCLEOTIDE SEQUENCE [LARGE SCALE GENOMIC DNA]</scope>
    <source>
        <strain evidence="3">CGMCC 1.15111</strain>
    </source>
</reference>
<dbReference type="EMBL" id="BNAG01000004">
    <property type="protein sequence ID" value="GHE71676.1"/>
    <property type="molecule type" value="Genomic_DNA"/>
</dbReference>